<dbReference type="InterPro" id="IPR009057">
    <property type="entry name" value="Homeodomain-like_sf"/>
</dbReference>
<evidence type="ECO:0000259" key="1">
    <source>
        <dbReference type="Pfam" id="PF05225"/>
    </source>
</evidence>
<accession>A0ABY7FC16</accession>
<proteinExistence type="predicted"/>
<name>A0ABY7FC16_MYAAR</name>
<dbReference type="InterPro" id="IPR007889">
    <property type="entry name" value="HTH_Psq"/>
</dbReference>
<evidence type="ECO:0000313" key="2">
    <source>
        <dbReference type="EMBL" id="WAR16826.1"/>
    </source>
</evidence>
<gene>
    <name evidence="2" type="ORF">MAR_031420</name>
</gene>
<protein>
    <recommendedName>
        <fullName evidence="1">HTH psq-type domain-containing protein</fullName>
    </recommendedName>
</protein>
<sequence>MEKYSREAFTTAVSAVKRNKLSLRKAADEFGVPVTTIHNHVKTENVAPRGRRHDLLEDDERALVGYLKYMANEDHSTGINSLKGPSNKWMRCFMKRHPELSERMAEYLDKARASMSTPEVMDTFFSFWGEIIAKYAPQNKPEQIFNCDETG</sequence>
<reference evidence="2" key="1">
    <citation type="submission" date="2022-11" db="EMBL/GenBank/DDBJ databases">
        <title>Centuries of genome instability and evolution in soft-shell clam transmissible cancer (bioRxiv).</title>
        <authorList>
            <person name="Hart S.F.M."/>
            <person name="Yonemitsu M.A."/>
            <person name="Giersch R.M."/>
            <person name="Beal B.F."/>
            <person name="Arriagada G."/>
            <person name="Davis B.W."/>
            <person name="Ostrander E.A."/>
            <person name="Goff S.P."/>
            <person name="Metzger M.J."/>
        </authorList>
    </citation>
    <scope>NUCLEOTIDE SEQUENCE</scope>
    <source>
        <strain evidence="2">MELC-2E11</strain>
        <tissue evidence="2">Siphon/mantle</tissue>
    </source>
</reference>
<organism evidence="2 3">
    <name type="scientific">Mya arenaria</name>
    <name type="common">Soft-shell clam</name>
    <dbReference type="NCBI Taxonomy" id="6604"/>
    <lineage>
        <taxon>Eukaryota</taxon>
        <taxon>Metazoa</taxon>
        <taxon>Spiralia</taxon>
        <taxon>Lophotrochozoa</taxon>
        <taxon>Mollusca</taxon>
        <taxon>Bivalvia</taxon>
        <taxon>Autobranchia</taxon>
        <taxon>Heteroconchia</taxon>
        <taxon>Euheterodonta</taxon>
        <taxon>Imparidentia</taxon>
        <taxon>Neoheterodontei</taxon>
        <taxon>Myida</taxon>
        <taxon>Myoidea</taxon>
        <taxon>Myidae</taxon>
        <taxon>Mya</taxon>
    </lineage>
</organism>
<keyword evidence="3" id="KW-1185">Reference proteome</keyword>
<evidence type="ECO:0000313" key="3">
    <source>
        <dbReference type="Proteomes" id="UP001164746"/>
    </source>
</evidence>
<dbReference type="SUPFAM" id="SSF46689">
    <property type="entry name" value="Homeodomain-like"/>
    <property type="match status" value="1"/>
</dbReference>
<dbReference type="Proteomes" id="UP001164746">
    <property type="component" value="Chromosome 10"/>
</dbReference>
<feature type="domain" description="HTH psq-type" evidence="1">
    <location>
        <begin position="6"/>
        <end position="44"/>
    </location>
</feature>
<dbReference type="Gene3D" id="1.10.10.60">
    <property type="entry name" value="Homeodomain-like"/>
    <property type="match status" value="1"/>
</dbReference>
<dbReference type="EMBL" id="CP111021">
    <property type="protein sequence ID" value="WAR16826.1"/>
    <property type="molecule type" value="Genomic_DNA"/>
</dbReference>
<dbReference type="Pfam" id="PF05225">
    <property type="entry name" value="HTH_psq"/>
    <property type="match status" value="1"/>
</dbReference>